<reference evidence="3" key="1">
    <citation type="journal article" date="2015" name="Nat. Genet.">
        <title>The genome and transcriptome of the zoonotic hookworm Ancylostoma ceylanicum identify infection-specific gene families.</title>
        <authorList>
            <person name="Schwarz E.M."/>
            <person name="Hu Y."/>
            <person name="Antoshechkin I."/>
            <person name="Miller M.M."/>
            <person name="Sternberg P.W."/>
            <person name="Aroian R.V."/>
        </authorList>
    </citation>
    <scope>NUCLEOTIDE SEQUENCE</scope>
    <source>
        <strain evidence="3">HY135</strain>
    </source>
</reference>
<gene>
    <name evidence="2" type="primary">Acey_s0012.g1611</name>
    <name evidence="2" type="ORF">Y032_0012g1611</name>
</gene>
<keyword evidence="1" id="KW-1133">Transmembrane helix</keyword>
<evidence type="ECO:0000313" key="2">
    <source>
        <dbReference type="EMBL" id="EYC24967.1"/>
    </source>
</evidence>
<dbReference type="AlphaFoldDB" id="A0A016VD39"/>
<accession>A0A016VD39</accession>
<keyword evidence="1" id="KW-0812">Transmembrane</keyword>
<organism evidence="2 3">
    <name type="scientific">Ancylostoma ceylanicum</name>
    <dbReference type="NCBI Taxonomy" id="53326"/>
    <lineage>
        <taxon>Eukaryota</taxon>
        <taxon>Metazoa</taxon>
        <taxon>Ecdysozoa</taxon>
        <taxon>Nematoda</taxon>
        <taxon>Chromadorea</taxon>
        <taxon>Rhabditida</taxon>
        <taxon>Rhabditina</taxon>
        <taxon>Rhabditomorpha</taxon>
        <taxon>Strongyloidea</taxon>
        <taxon>Ancylostomatidae</taxon>
        <taxon>Ancylostomatinae</taxon>
        <taxon>Ancylostoma</taxon>
    </lineage>
</organism>
<dbReference type="EMBL" id="JARK01001348">
    <property type="protein sequence ID" value="EYC24967.1"/>
    <property type="molecule type" value="Genomic_DNA"/>
</dbReference>
<proteinExistence type="predicted"/>
<evidence type="ECO:0000256" key="1">
    <source>
        <dbReference type="SAM" id="Phobius"/>
    </source>
</evidence>
<keyword evidence="3" id="KW-1185">Reference proteome</keyword>
<dbReference type="Proteomes" id="UP000024635">
    <property type="component" value="Unassembled WGS sequence"/>
</dbReference>
<protein>
    <submittedName>
        <fullName evidence="2">Uncharacterized protein</fullName>
    </submittedName>
</protein>
<keyword evidence="1" id="KW-0472">Membrane</keyword>
<sequence length="107" mass="12034">MHEASVDPAARPTTLIRKTDSVNKERQFDSTAALDTIEKYRCIHPRHGLARVSGMKEAVIFLSASYSAVLLILFFFLGKKRHSLWRFAGISSGFRILSLCYDACVIN</sequence>
<evidence type="ECO:0000313" key="3">
    <source>
        <dbReference type="Proteomes" id="UP000024635"/>
    </source>
</evidence>
<feature type="transmembrane region" description="Helical" evidence="1">
    <location>
        <begin position="58"/>
        <end position="77"/>
    </location>
</feature>
<comment type="caution">
    <text evidence="2">The sequence shown here is derived from an EMBL/GenBank/DDBJ whole genome shotgun (WGS) entry which is preliminary data.</text>
</comment>
<name>A0A016VD39_9BILA</name>